<dbReference type="AlphaFoldDB" id="A0A921LD36"/>
<protein>
    <submittedName>
        <fullName evidence="2">Uncharacterized protein</fullName>
    </submittedName>
</protein>
<accession>A0A921LD36</accession>
<evidence type="ECO:0000256" key="1">
    <source>
        <dbReference type="SAM" id="Phobius"/>
    </source>
</evidence>
<proteinExistence type="predicted"/>
<keyword evidence="1" id="KW-0812">Transmembrane</keyword>
<feature type="transmembrane region" description="Helical" evidence="1">
    <location>
        <begin position="5"/>
        <end position="25"/>
    </location>
</feature>
<sequence>MKRRLIHAGILTAVFVVAVIVFSYVTNRGNNNMTADLGSATLPSVSFSCQGYEVNYLTGYTQAMDASTMRDSIIPVTGQTLEMHIQSYDARVQSLDYEVYSQDGTEQLSKESVDEPQETVSLQFDASLLTEERLLLLTLHVDGEEIYYYTRIVDGTDHSTSECLKYISDYHVNAMGKVENVGVGAALEPTGEEGTNYYHVTIHSDYDHVSWGGLQPQVTGTERWKITESNSTYTSVILEYQVQCAGEENEQDIHSVKEFFRVRNVSGTMYLLNYDRTMEQVFDPAGTVMSEKGILLGITDPDVPYLVSNDGTRVAFIQANELWYYNQETDEISLLFSFMDSENKDIRNFTDEHEIRLLRMDGDGNVTFAVYGYMNRGAHEGEVGAAIYYYQAEQNNIDEKAFIPSNKSAAVASEELGKLVYYSVDREMLYVLAGGTLYEIDMENEEQTVLAEGLEEGQYVTSDDGQLAAYQTNGTLYEAPEVTVMDLETGESYTVQADEGAAVRPLGFVNGDFVCGMSRQSDVGRTVSGEEIYPMYKVEIRSSADKVQRTYQSDSDFVLSVEVSGGMINLERVVKSGETYTQIAASQITSNEEKKESNISLESYVTDLKETQMRLTFADGLADRNPKVLRPKQVLYEQPAQVAFEEKAQGDVYYVYGTGRFQGSYDNAGDAIVKADEVSGVVVSEEQKYVWERGNRYLEYVITDRDDAINTLRERLAGGALAMDAVQEVLGGQTLDLTGCSTEEMLYIVNKNMPVVGIAGDGSCVILIGYDQSYVTYIEAATGNRTAISYEQMDTLLSGSGRTFISALE</sequence>
<comment type="caution">
    <text evidence="2">The sequence shown here is derived from an EMBL/GenBank/DDBJ whole genome shotgun (WGS) entry which is preliminary data.</text>
</comment>
<name>A0A921LD36_9FIRM</name>
<gene>
    <name evidence="2" type="ORF">K8V82_01715</name>
</gene>
<keyword evidence="1" id="KW-0472">Membrane</keyword>
<dbReference type="Proteomes" id="UP000769156">
    <property type="component" value="Unassembled WGS sequence"/>
</dbReference>
<evidence type="ECO:0000313" key="3">
    <source>
        <dbReference type="Proteomes" id="UP000769156"/>
    </source>
</evidence>
<dbReference type="EMBL" id="DYVY01000031">
    <property type="protein sequence ID" value="HJF93490.1"/>
    <property type="molecule type" value="Genomic_DNA"/>
</dbReference>
<evidence type="ECO:0000313" key="2">
    <source>
        <dbReference type="EMBL" id="HJF93490.1"/>
    </source>
</evidence>
<reference evidence="2" key="1">
    <citation type="journal article" date="2021" name="PeerJ">
        <title>Extensive microbial diversity within the chicken gut microbiome revealed by metagenomics and culture.</title>
        <authorList>
            <person name="Gilroy R."/>
            <person name="Ravi A."/>
            <person name="Getino M."/>
            <person name="Pursley I."/>
            <person name="Horton D.L."/>
            <person name="Alikhan N.F."/>
            <person name="Baker D."/>
            <person name="Gharbi K."/>
            <person name="Hall N."/>
            <person name="Watson M."/>
            <person name="Adriaenssens E.M."/>
            <person name="Foster-Nyarko E."/>
            <person name="Jarju S."/>
            <person name="Secka A."/>
            <person name="Antonio M."/>
            <person name="Oren A."/>
            <person name="Chaudhuri R.R."/>
            <person name="La Ragione R."/>
            <person name="Hildebrand F."/>
            <person name="Pallen M.J."/>
        </authorList>
    </citation>
    <scope>NUCLEOTIDE SEQUENCE</scope>
    <source>
        <strain evidence="2">ChiSjej5B23-16112</strain>
    </source>
</reference>
<dbReference type="SUPFAM" id="SSF69304">
    <property type="entry name" value="Tricorn protease N-terminal domain"/>
    <property type="match status" value="1"/>
</dbReference>
<reference evidence="2" key="2">
    <citation type="submission" date="2021-09" db="EMBL/GenBank/DDBJ databases">
        <authorList>
            <person name="Gilroy R."/>
        </authorList>
    </citation>
    <scope>NUCLEOTIDE SEQUENCE</scope>
    <source>
        <strain evidence="2">ChiSjej5B23-16112</strain>
    </source>
</reference>
<organism evidence="2 3">
    <name type="scientific">Lachnoclostridium phocaeense</name>
    <dbReference type="NCBI Taxonomy" id="1871021"/>
    <lineage>
        <taxon>Bacteria</taxon>
        <taxon>Bacillati</taxon>
        <taxon>Bacillota</taxon>
        <taxon>Clostridia</taxon>
        <taxon>Lachnospirales</taxon>
        <taxon>Lachnospiraceae</taxon>
    </lineage>
</organism>
<keyword evidence="1" id="KW-1133">Transmembrane helix</keyword>